<evidence type="ECO:0000256" key="1">
    <source>
        <dbReference type="SAM" id="MobiDB-lite"/>
    </source>
</evidence>
<dbReference type="InterPro" id="IPR053203">
    <property type="entry name" value="Cisplatin_resist-associated"/>
</dbReference>
<feature type="compositionally biased region" description="Gly residues" evidence="1">
    <location>
        <begin position="271"/>
        <end position="287"/>
    </location>
</feature>
<dbReference type="AlphaFoldDB" id="A0AAD7G3Z6"/>
<proteinExistence type="predicted"/>
<dbReference type="PANTHER" id="PTHR34693">
    <property type="entry name" value="PROTEIN PAR32"/>
    <property type="match status" value="1"/>
</dbReference>
<comment type="caution">
    <text evidence="2">The sequence shown here is derived from an EMBL/GenBank/DDBJ whole genome shotgun (WGS) entry which is preliminary data.</text>
</comment>
<feature type="compositionally biased region" description="Basic and acidic residues" evidence="1">
    <location>
        <begin position="70"/>
        <end position="84"/>
    </location>
</feature>
<dbReference type="EMBL" id="JARKIE010000217">
    <property type="protein sequence ID" value="KAJ7664981.1"/>
    <property type="molecule type" value="Genomic_DNA"/>
</dbReference>
<name>A0AAD7G3Z6_MYCRO</name>
<feature type="compositionally biased region" description="Low complexity" evidence="1">
    <location>
        <begin position="117"/>
        <end position="128"/>
    </location>
</feature>
<dbReference type="Proteomes" id="UP001221757">
    <property type="component" value="Unassembled WGS sequence"/>
</dbReference>
<sequence length="287" mass="28782">MTERSTSRGRDALSSSGRGGMGNIRASLSQDRPLSGPDDFSDTRGREPVVAAVSELSSTGRGGAGNFRSPSRDPVEDRDVRSAAERQVIQAHEAREREAVHSSGRGGLGNMSRSRSRGPGSPLASPSPTRTPSVGPGPGLVHSSGRGGAGNITPGPPPAYERGRAAALDGVHSTGRGGLANLTAAPAPPPDAVVHHPGTYESTGRGGAGNISRSRERTSAETSRERGASRDRGEKGGIAGLWGRLHPHAHPATIQEGGQSVGADGVPAVVGPGGPAGAVGGGGRGAI</sequence>
<organism evidence="2 3">
    <name type="scientific">Mycena rosella</name>
    <name type="common">Pink bonnet</name>
    <name type="synonym">Agaricus rosellus</name>
    <dbReference type="NCBI Taxonomy" id="1033263"/>
    <lineage>
        <taxon>Eukaryota</taxon>
        <taxon>Fungi</taxon>
        <taxon>Dikarya</taxon>
        <taxon>Basidiomycota</taxon>
        <taxon>Agaricomycotina</taxon>
        <taxon>Agaricomycetes</taxon>
        <taxon>Agaricomycetidae</taxon>
        <taxon>Agaricales</taxon>
        <taxon>Marasmiineae</taxon>
        <taxon>Mycenaceae</taxon>
        <taxon>Mycena</taxon>
    </lineage>
</organism>
<reference evidence="2" key="1">
    <citation type="submission" date="2023-03" db="EMBL/GenBank/DDBJ databases">
        <title>Massive genome expansion in bonnet fungi (Mycena s.s.) driven by repeated elements and novel gene families across ecological guilds.</title>
        <authorList>
            <consortium name="Lawrence Berkeley National Laboratory"/>
            <person name="Harder C.B."/>
            <person name="Miyauchi S."/>
            <person name="Viragh M."/>
            <person name="Kuo A."/>
            <person name="Thoen E."/>
            <person name="Andreopoulos B."/>
            <person name="Lu D."/>
            <person name="Skrede I."/>
            <person name="Drula E."/>
            <person name="Henrissat B."/>
            <person name="Morin E."/>
            <person name="Kohler A."/>
            <person name="Barry K."/>
            <person name="LaButti K."/>
            <person name="Morin E."/>
            <person name="Salamov A."/>
            <person name="Lipzen A."/>
            <person name="Mereny Z."/>
            <person name="Hegedus B."/>
            <person name="Baldrian P."/>
            <person name="Stursova M."/>
            <person name="Weitz H."/>
            <person name="Taylor A."/>
            <person name="Grigoriev I.V."/>
            <person name="Nagy L.G."/>
            <person name="Martin F."/>
            <person name="Kauserud H."/>
        </authorList>
    </citation>
    <scope>NUCLEOTIDE SEQUENCE</scope>
    <source>
        <strain evidence="2">CBHHK067</strain>
    </source>
</reference>
<accession>A0AAD7G3Z6</accession>
<evidence type="ECO:0000313" key="2">
    <source>
        <dbReference type="EMBL" id="KAJ7664981.1"/>
    </source>
</evidence>
<feature type="compositionally biased region" description="Basic and acidic residues" evidence="1">
    <location>
        <begin position="213"/>
        <end position="235"/>
    </location>
</feature>
<gene>
    <name evidence="2" type="ORF">B0H17DRAFT_1091029</name>
</gene>
<protein>
    <submittedName>
        <fullName evidence="2">Uncharacterized protein</fullName>
    </submittedName>
</protein>
<dbReference type="InterPro" id="IPR022024">
    <property type="entry name" value="DUF3602"/>
</dbReference>
<keyword evidence="3" id="KW-1185">Reference proteome</keyword>
<dbReference type="PANTHER" id="PTHR34693:SF1">
    <property type="entry name" value="PROTEIN PAR32"/>
    <property type="match status" value="1"/>
</dbReference>
<feature type="region of interest" description="Disordered" evidence="1">
    <location>
        <begin position="1"/>
        <end position="287"/>
    </location>
</feature>
<dbReference type="Pfam" id="PF12223">
    <property type="entry name" value="DUF3602"/>
    <property type="match status" value="1"/>
</dbReference>
<evidence type="ECO:0000313" key="3">
    <source>
        <dbReference type="Proteomes" id="UP001221757"/>
    </source>
</evidence>
<feature type="compositionally biased region" description="Low complexity" evidence="1">
    <location>
        <begin position="261"/>
        <end position="270"/>
    </location>
</feature>
<feature type="compositionally biased region" description="Basic and acidic residues" evidence="1">
    <location>
        <begin position="1"/>
        <end position="11"/>
    </location>
</feature>